<dbReference type="SUPFAM" id="SSF75304">
    <property type="entry name" value="Amidase signature (AS) enzymes"/>
    <property type="match status" value="1"/>
</dbReference>
<proteinExistence type="predicted"/>
<name>A0ABT6VWW5_9ACTN</name>
<dbReference type="InterPro" id="IPR000120">
    <property type="entry name" value="Amidase"/>
</dbReference>
<reference evidence="2 3" key="1">
    <citation type="submission" date="2023-05" db="EMBL/GenBank/DDBJ databases">
        <title>Streptantibioticus silvisoli sp. nov., acidotolerant actinomycetes 1 from pine litter.</title>
        <authorList>
            <person name="Swiecimska M."/>
            <person name="Golinska P."/>
            <person name="Sangal V."/>
            <person name="Wachnowicz B."/>
            <person name="Goodfellow M."/>
        </authorList>
    </citation>
    <scope>NUCLEOTIDE SEQUENCE [LARGE SCALE GENOMIC DNA]</scope>
    <source>
        <strain evidence="2 3">SL54</strain>
    </source>
</reference>
<evidence type="ECO:0000313" key="3">
    <source>
        <dbReference type="Proteomes" id="UP001156398"/>
    </source>
</evidence>
<gene>
    <name evidence="2" type="ORF">POF43_007245</name>
</gene>
<dbReference type="InterPro" id="IPR023631">
    <property type="entry name" value="Amidase_dom"/>
</dbReference>
<feature type="domain" description="Amidase" evidence="1">
    <location>
        <begin position="18"/>
        <end position="415"/>
    </location>
</feature>
<keyword evidence="3" id="KW-1185">Reference proteome</keyword>
<evidence type="ECO:0000313" key="2">
    <source>
        <dbReference type="EMBL" id="MDI5962509.1"/>
    </source>
</evidence>
<evidence type="ECO:0000259" key="1">
    <source>
        <dbReference type="Pfam" id="PF01425"/>
    </source>
</evidence>
<dbReference type="Gene3D" id="3.90.1300.10">
    <property type="entry name" value="Amidase signature (AS) domain"/>
    <property type="match status" value="1"/>
</dbReference>
<dbReference type="PANTHER" id="PTHR11895">
    <property type="entry name" value="TRANSAMIDASE"/>
    <property type="match status" value="1"/>
</dbReference>
<dbReference type="Proteomes" id="UP001156398">
    <property type="component" value="Unassembled WGS sequence"/>
</dbReference>
<dbReference type="PANTHER" id="PTHR11895:SF67">
    <property type="entry name" value="AMIDASE DOMAIN-CONTAINING PROTEIN"/>
    <property type="match status" value="1"/>
</dbReference>
<dbReference type="Pfam" id="PF01425">
    <property type="entry name" value="Amidase"/>
    <property type="match status" value="1"/>
</dbReference>
<comment type="caution">
    <text evidence="2">The sequence shown here is derived from an EMBL/GenBank/DDBJ whole genome shotgun (WGS) entry which is preliminary data.</text>
</comment>
<sequence length="434" mass="45747">METHAHAADGSLSATSDTMCDRIDESDSAIHAFVTESETNAERRERVRQELRSVHARWPVAGSRPPLFGVPVAVKDIVRVDGLPTRAGSLLPAEVFTGGQAAVVDRLREAGALIAGKTVTAEFAMSAPGPTRNPHALDHTPGGSSSGSAAAVAAGMVPLAIGTQTVGSVIRPAAYCGVVGFKPTARRIPIDGVIANAPSFDTLGIFARTLSDVSVAAAALCDHWRTVRAPERRPPVLGVPDGPYLERAGAAALAMFERQVAALTSAGLPVHRVSLFPDFERNIGDLFTVNRYEAAQSHAEWFPRYGAIYREQSIATIRQGQAISREQYTQGLRRRQSFRTDVSAATEEAGVDVWICPAATGPAPRGLASTGDSIMCLPWSNAGWPSLTIPAGRAANGLPLGLQCVGRAGSDERLLDWARIIAGPVSPNGFATHG</sequence>
<dbReference type="EMBL" id="JAAGKO020000007">
    <property type="protein sequence ID" value="MDI5962509.1"/>
    <property type="molecule type" value="Genomic_DNA"/>
</dbReference>
<accession>A0ABT6VWW5</accession>
<dbReference type="RefSeq" id="WP_271323254.1">
    <property type="nucleotide sequence ID" value="NZ_JAAGKO020000007.1"/>
</dbReference>
<dbReference type="InterPro" id="IPR036928">
    <property type="entry name" value="AS_sf"/>
</dbReference>
<organism evidence="2 3">
    <name type="scientific">Streptantibioticus silvisoli</name>
    <dbReference type="NCBI Taxonomy" id="2705255"/>
    <lineage>
        <taxon>Bacteria</taxon>
        <taxon>Bacillati</taxon>
        <taxon>Actinomycetota</taxon>
        <taxon>Actinomycetes</taxon>
        <taxon>Kitasatosporales</taxon>
        <taxon>Streptomycetaceae</taxon>
        <taxon>Streptantibioticus</taxon>
    </lineage>
</organism>
<protein>
    <submittedName>
        <fullName evidence="2">Amidase</fullName>
    </submittedName>
</protein>